<dbReference type="Gene3D" id="1.20.1280.50">
    <property type="match status" value="1"/>
</dbReference>
<gene>
    <name evidence="3" type="ORF">F0562_033013</name>
</gene>
<protein>
    <recommendedName>
        <fullName evidence="2">F-box domain-containing protein</fullName>
    </recommendedName>
</protein>
<dbReference type="PANTHER" id="PTHR31293:SF12">
    <property type="entry name" value="RNI-LIKE SUPERFAMILY PROTEIN"/>
    <property type="match status" value="1"/>
</dbReference>
<feature type="domain" description="F-box" evidence="2">
    <location>
        <begin position="95"/>
        <end position="131"/>
    </location>
</feature>
<dbReference type="SUPFAM" id="SSF81383">
    <property type="entry name" value="F-box domain"/>
    <property type="match status" value="1"/>
</dbReference>
<sequence length="202" mass="23128">MGNQGERRKTPLKEYEQSGKSSVFLGKHIGEQNDSVGGFHKAIVRSQRERELKLNKKRKYVSERDDLEDEVPFDDDDAAEATATKSDETGKLMEEDWISQMPDEILVNILSLLTMKEAGSTSVLSRRWKNLWTFTTGSMEFDCSVIMWTLTIQRPELFYVARKSFVRWVNRILASHQGPTISDFRVVFDLDGVEAFGDISLP</sequence>
<dbReference type="InterPro" id="IPR055294">
    <property type="entry name" value="FBL60-like"/>
</dbReference>
<dbReference type="OrthoDB" id="1938482at2759"/>
<dbReference type="CDD" id="cd22160">
    <property type="entry name" value="F-box_AtFBL13-like"/>
    <property type="match status" value="1"/>
</dbReference>
<keyword evidence="4" id="KW-1185">Reference proteome</keyword>
<dbReference type="PANTHER" id="PTHR31293">
    <property type="entry name" value="RNI-LIKE SUPERFAMILY PROTEIN"/>
    <property type="match status" value="1"/>
</dbReference>
<dbReference type="InterPro" id="IPR053781">
    <property type="entry name" value="F-box_AtFBL13-like"/>
</dbReference>
<proteinExistence type="predicted"/>
<name>A0A5J5AQK0_9ASTE</name>
<dbReference type="Proteomes" id="UP000325577">
    <property type="component" value="Linkage Group LG19"/>
</dbReference>
<feature type="compositionally biased region" description="Basic and acidic residues" evidence="1">
    <location>
        <begin position="1"/>
        <end position="17"/>
    </location>
</feature>
<evidence type="ECO:0000256" key="1">
    <source>
        <dbReference type="SAM" id="MobiDB-lite"/>
    </source>
</evidence>
<evidence type="ECO:0000259" key="2">
    <source>
        <dbReference type="PROSITE" id="PS50181"/>
    </source>
</evidence>
<accession>A0A5J5AQK0</accession>
<evidence type="ECO:0000313" key="4">
    <source>
        <dbReference type="Proteomes" id="UP000325577"/>
    </source>
</evidence>
<evidence type="ECO:0000313" key="3">
    <source>
        <dbReference type="EMBL" id="KAA8532870.1"/>
    </source>
</evidence>
<dbReference type="AlphaFoldDB" id="A0A5J5AQK0"/>
<dbReference type="EMBL" id="CM018042">
    <property type="protein sequence ID" value="KAA8532870.1"/>
    <property type="molecule type" value="Genomic_DNA"/>
</dbReference>
<dbReference type="PROSITE" id="PS50181">
    <property type="entry name" value="FBOX"/>
    <property type="match status" value="1"/>
</dbReference>
<dbReference type="InterPro" id="IPR036047">
    <property type="entry name" value="F-box-like_dom_sf"/>
</dbReference>
<dbReference type="Pfam" id="PF00646">
    <property type="entry name" value="F-box"/>
    <property type="match status" value="1"/>
</dbReference>
<feature type="region of interest" description="Disordered" evidence="1">
    <location>
        <begin position="1"/>
        <end position="23"/>
    </location>
</feature>
<feature type="compositionally biased region" description="Acidic residues" evidence="1">
    <location>
        <begin position="70"/>
        <end position="79"/>
    </location>
</feature>
<organism evidence="3 4">
    <name type="scientific">Nyssa sinensis</name>
    <dbReference type="NCBI Taxonomy" id="561372"/>
    <lineage>
        <taxon>Eukaryota</taxon>
        <taxon>Viridiplantae</taxon>
        <taxon>Streptophyta</taxon>
        <taxon>Embryophyta</taxon>
        <taxon>Tracheophyta</taxon>
        <taxon>Spermatophyta</taxon>
        <taxon>Magnoliopsida</taxon>
        <taxon>eudicotyledons</taxon>
        <taxon>Gunneridae</taxon>
        <taxon>Pentapetalae</taxon>
        <taxon>asterids</taxon>
        <taxon>Cornales</taxon>
        <taxon>Nyssaceae</taxon>
        <taxon>Nyssa</taxon>
    </lineage>
</organism>
<reference evidence="3 4" key="1">
    <citation type="submission" date="2019-09" db="EMBL/GenBank/DDBJ databases">
        <title>A chromosome-level genome assembly of the Chinese tupelo Nyssa sinensis.</title>
        <authorList>
            <person name="Yang X."/>
            <person name="Kang M."/>
            <person name="Yang Y."/>
            <person name="Xiong H."/>
            <person name="Wang M."/>
            <person name="Zhang Z."/>
            <person name="Wang Z."/>
            <person name="Wu H."/>
            <person name="Ma T."/>
            <person name="Liu J."/>
            <person name="Xi Z."/>
        </authorList>
    </citation>
    <scope>NUCLEOTIDE SEQUENCE [LARGE SCALE GENOMIC DNA]</scope>
    <source>
        <strain evidence="3">J267</strain>
        <tissue evidence="3">Leaf</tissue>
    </source>
</reference>
<dbReference type="InterPro" id="IPR001810">
    <property type="entry name" value="F-box_dom"/>
</dbReference>
<feature type="region of interest" description="Disordered" evidence="1">
    <location>
        <begin position="70"/>
        <end position="89"/>
    </location>
</feature>